<dbReference type="RefSeq" id="WP_073252490.1">
    <property type="nucleotide sequence ID" value="NZ_FRCS01000001.1"/>
</dbReference>
<dbReference type="EMBL" id="FRCS01000001">
    <property type="protein sequence ID" value="SHM73597.1"/>
    <property type="molecule type" value="Genomic_DNA"/>
</dbReference>
<dbReference type="Pfam" id="PF00672">
    <property type="entry name" value="HAMP"/>
    <property type="match status" value="1"/>
</dbReference>
<dbReference type="InterPro" id="IPR024478">
    <property type="entry name" value="HlyB_4HB_MCP"/>
</dbReference>
<dbReference type="PROSITE" id="PS50885">
    <property type="entry name" value="HAMP"/>
    <property type="match status" value="1"/>
</dbReference>
<dbReference type="Proteomes" id="UP000184440">
    <property type="component" value="Unassembled WGS sequence"/>
</dbReference>
<dbReference type="SMART" id="SM00304">
    <property type="entry name" value="HAMP"/>
    <property type="match status" value="1"/>
</dbReference>
<dbReference type="GO" id="GO:0007165">
    <property type="term" value="P:signal transduction"/>
    <property type="evidence" value="ECO:0007669"/>
    <property type="project" value="InterPro"/>
</dbReference>
<dbReference type="CDD" id="cd06225">
    <property type="entry name" value="HAMP"/>
    <property type="match status" value="1"/>
</dbReference>
<evidence type="ECO:0000313" key="5">
    <source>
        <dbReference type="EMBL" id="SHM73597.1"/>
    </source>
</evidence>
<name>A0A1M7L709_9ACTN</name>
<dbReference type="PANTHER" id="PTHR32089">
    <property type="entry name" value="METHYL-ACCEPTING CHEMOTAXIS PROTEIN MCPB"/>
    <property type="match status" value="1"/>
</dbReference>
<dbReference type="AlphaFoldDB" id="A0A1M7L709"/>
<dbReference type="PANTHER" id="PTHR32089:SF112">
    <property type="entry name" value="LYSOZYME-LIKE PROTEIN-RELATED"/>
    <property type="match status" value="1"/>
</dbReference>
<keyword evidence="2 3" id="KW-1133">Transmembrane helix</keyword>
<reference evidence="5 6" key="1">
    <citation type="submission" date="2016-11" db="EMBL/GenBank/DDBJ databases">
        <authorList>
            <person name="Jaros S."/>
            <person name="Januszkiewicz K."/>
            <person name="Wedrychowicz H."/>
        </authorList>
    </citation>
    <scope>NUCLEOTIDE SEQUENCE [LARGE SCALE GENOMIC DNA]</scope>
    <source>
        <strain evidence="5 6">DSM 46144</strain>
    </source>
</reference>
<dbReference type="SUPFAM" id="SSF58104">
    <property type="entry name" value="Methyl-accepting chemotaxis protein (MCP) signaling domain"/>
    <property type="match status" value="1"/>
</dbReference>
<dbReference type="Gene3D" id="1.10.287.950">
    <property type="entry name" value="Methyl-accepting chemotaxis protein"/>
    <property type="match status" value="1"/>
</dbReference>
<keyword evidence="3" id="KW-0472">Membrane</keyword>
<evidence type="ECO:0000313" key="6">
    <source>
        <dbReference type="Proteomes" id="UP000184440"/>
    </source>
</evidence>
<keyword evidence="1 3" id="KW-0812">Transmembrane</keyword>
<dbReference type="GO" id="GO:0016020">
    <property type="term" value="C:membrane"/>
    <property type="evidence" value="ECO:0007669"/>
    <property type="project" value="InterPro"/>
</dbReference>
<evidence type="ECO:0000256" key="3">
    <source>
        <dbReference type="SAM" id="Phobius"/>
    </source>
</evidence>
<feature type="transmembrane region" description="Helical" evidence="3">
    <location>
        <begin position="26"/>
        <end position="46"/>
    </location>
</feature>
<evidence type="ECO:0000256" key="1">
    <source>
        <dbReference type="ARBA" id="ARBA00022692"/>
    </source>
</evidence>
<sequence length="372" mass="38623">MTAPVNETSPNGRSGRFAGLSVMHKIMVVVWVVALVAIITGGVAWVRMNTLDEKVQGLNRDNIYRLNQVTLMQGSLADMYVAFVLYNQTTVPAEKTTYENGVKAAQTSLNESFAAYQERPDNSAEWKKQVTAFDESWTQYIATLNTLVFSDTPPSGVTVATGAAASASLGTNQQAFNEAIDALQKLENAQASQDGEDASSAASGAKTLIAIVLVVGLIVAMALAIVVGRGIARRLARVGEVLDAVADGDLTRRADADSGDEVGRMARAVNRASESIRQTVATLSSSARALAESSQQLSASAEAIAANSQETSTQTGLLASASEDVSRSVQTVAAGSEEMGAAIREISQSANDAAGVASQAVTAASATNATVA</sequence>
<organism evidence="5 6">
    <name type="scientific">Cryptosporangium aurantiacum</name>
    <dbReference type="NCBI Taxonomy" id="134849"/>
    <lineage>
        <taxon>Bacteria</taxon>
        <taxon>Bacillati</taxon>
        <taxon>Actinomycetota</taxon>
        <taxon>Actinomycetes</taxon>
        <taxon>Cryptosporangiales</taxon>
        <taxon>Cryptosporangiaceae</taxon>
        <taxon>Cryptosporangium</taxon>
    </lineage>
</organism>
<evidence type="ECO:0000259" key="4">
    <source>
        <dbReference type="PROSITE" id="PS50885"/>
    </source>
</evidence>
<proteinExistence type="predicted"/>
<feature type="non-terminal residue" evidence="5">
    <location>
        <position position="372"/>
    </location>
</feature>
<dbReference type="InterPro" id="IPR003660">
    <property type="entry name" value="HAMP_dom"/>
</dbReference>
<feature type="transmembrane region" description="Helical" evidence="3">
    <location>
        <begin position="208"/>
        <end position="227"/>
    </location>
</feature>
<dbReference type="STRING" id="134849.SAMN05443668_1011375"/>
<keyword evidence="6" id="KW-1185">Reference proteome</keyword>
<feature type="domain" description="HAMP" evidence="4">
    <location>
        <begin position="229"/>
        <end position="281"/>
    </location>
</feature>
<evidence type="ECO:0000256" key="2">
    <source>
        <dbReference type="ARBA" id="ARBA00022989"/>
    </source>
</evidence>
<dbReference type="Pfam" id="PF12729">
    <property type="entry name" value="4HB_MCP_1"/>
    <property type="match status" value="1"/>
</dbReference>
<accession>A0A1M7L709</accession>
<gene>
    <name evidence="5" type="ORF">SAMN05443668_1011375</name>
</gene>
<protein>
    <submittedName>
        <fullName evidence="5">HAMP domain-containing protein</fullName>
    </submittedName>
</protein>